<protein>
    <submittedName>
        <fullName evidence="2">Uncharacterized protein</fullName>
    </submittedName>
</protein>
<keyword evidence="3" id="KW-1185">Reference proteome</keyword>
<keyword evidence="1" id="KW-0812">Transmembrane</keyword>
<organism evidence="2 3">
    <name type="scientific">Daphnia pulex</name>
    <name type="common">Water flea</name>
    <dbReference type="NCBI Taxonomy" id="6669"/>
    <lineage>
        <taxon>Eukaryota</taxon>
        <taxon>Metazoa</taxon>
        <taxon>Ecdysozoa</taxon>
        <taxon>Arthropoda</taxon>
        <taxon>Crustacea</taxon>
        <taxon>Branchiopoda</taxon>
        <taxon>Diplostraca</taxon>
        <taxon>Cladocera</taxon>
        <taxon>Anomopoda</taxon>
        <taxon>Daphniidae</taxon>
        <taxon>Daphnia</taxon>
    </lineage>
</organism>
<dbReference type="InParanoid" id="E9FT19"/>
<dbReference type="AlphaFoldDB" id="E9FT19"/>
<evidence type="ECO:0000313" key="2">
    <source>
        <dbReference type="EMBL" id="EFX89294.1"/>
    </source>
</evidence>
<evidence type="ECO:0000313" key="3">
    <source>
        <dbReference type="Proteomes" id="UP000000305"/>
    </source>
</evidence>
<dbReference type="KEGG" id="dpx:DAPPUDRAFT_233051"/>
<dbReference type="Proteomes" id="UP000000305">
    <property type="component" value="Unassembled WGS sequence"/>
</dbReference>
<feature type="transmembrane region" description="Helical" evidence="1">
    <location>
        <begin position="12"/>
        <end position="33"/>
    </location>
</feature>
<sequence length="66" mass="7300">MERSSADVARGGIGCRIFLMGNIIHILTVYYMVAPQLKTHNVRDNNAITLKGSAPTTFIFKLSTMN</sequence>
<reference evidence="2 3" key="1">
    <citation type="journal article" date="2011" name="Science">
        <title>The ecoresponsive genome of Daphnia pulex.</title>
        <authorList>
            <person name="Colbourne J.K."/>
            <person name="Pfrender M.E."/>
            <person name="Gilbert D."/>
            <person name="Thomas W.K."/>
            <person name="Tucker A."/>
            <person name="Oakley T.H."/>
            <person name="Tokishita S."/>
            <person name="Aerts A."/>
            <person name="Arnold G.J."/>
            <person name="Basu M.K."/>
            <person name="Bauer D.J."/>
            <person name="Caceres C.E."/>
            <person name="Carmel L."/>
            <person name="Casola C."/>
            <person name="Choi J.H."/>
            <person name="Detter J.C."/>
            <person name="Dong Q."/>
            <person name="Dusheyko S."/>
            <person name="Eads B.D."/>
            <person name="Frohlich T."/>
            <person name="Geiler-Samerotte K.A."/>
            <person name="Gerlach D."/>
            <person name="Hatcher P."/>
            <person name="Jogdeo S."/>
            <person name="Krijgsveld J."/>
            <person name="Kriventseva E.V."/>
            <person name="Kultz D."/>
            <person name="Laforsch C."/>
            <person name="Lindquist E."/>
            <person name="Lopez J."/>
            <person name="Manak J.R."/>
            <person name="Muller J."/>
            <person name="Pangilinan J."/>
            <person name="Patwardhan R.P."/>
            <person name="Pitluck S."/>
            <person name="Pritham E.J."/>
            <person name="Rechtsteiner A."/>
            <person name="Rho M."/>
            <person name="Rogozin I.B."/>
            <person name="Sakarya O."/>
            <person name="Salamov A."/>
            <person name="Schaack S."/>
            <person name="Shapiro H."/>
            <person name="Shiga Y."/>
            <person name="Skalitzky C."/>
            <person name="Smith Z."/>
            <person name="Souvorov A."/>
            <person name="Sung W."/>
            <person name="Tang Z."/>
            <person name="Tsuchiya D."/>
            <person name="Tu H."/>
            <person name="Vos H."/>
            <person name="Wang M."/>
            <person name="Wolf Y.I."/>
            <person name="Yamagata H."/>
            <person name="Yamada T."/>
            <person name="Ye Y."/>
            <person name="Shaw J.R."/>
            <person name="Andrews J."/>
            <person name="Crease T.J."/>
            <person name="Tang H."/>
            <person name="Lucas S.M."/>
            <person name="Robertson H.M."/>
            <person name="Bork P."/>
            <person name="Koonin E.V."/>
            <person name="Zdobnov E.M."/>
            <person name="Grigoriev I.V."/>
            <person name="Lynch M."/>
            <person name="Boore J.L."/>
        </authorList>
    </citation>
    <scope>NUCLEOTIDE SEQUENCE [LARGE SCALE GENOMIC DNA]</scope>
</reference>
<evidence type="ECO:0000256" key="1">
    <source>
        <dbReference type="SAM" id="Phobius"/>
    </source>
</evidence>
<keyword evidence="1" id="KW-1133">Transmembrane helix</keyword>
<gene>
    <name evidence="2" type="ORF">DAPPUDRAFT_233051</name>
</gene>
<dbReference type="EMBL" id="GL732524">
    <property type="protein sequence ID" value="EFX89294.1"/>
    <property type="molecule type" value="Genomic_DNA"/>
</dbReference>
<proteinExistence type="predicted"/>
<accession>E9FT19</accession>
<keyword evidence="1" id="KW-0472">Membrane</keyword>
<name>E9FT19_DAPPU</name>
<dbReference type="HOGENOM" id="CLU_2833755_0_0_1"/>